<gene>
    <name evidence="9" type="ORF">N5B56_02445</name>
</gene>
<keyword evidence="4" id="KW-1003">Cell membrane</keyword>
<dbReference type="Gene3D" id="1.20.1530.20">
    <property type="match status" value="1"/>
</dbReference>
<evidence type="ECO:0000256" key="2">
    <source>
        <dbReference type="ARBA" id="ARBA00010145"/>
    </source>
</evidence>
<dbReference type="Proteomes" id="UP001431199">
    <property type="component" value="Unassembled WGS sequence"/>
</dbReference>
<name>A0ABT2LXD2_9FIRM</name>
<evidence type="ECO:0000256" key="1">
    <source>
        <dbReference type="ARBA" id="ARBA00004651"/>
    </source>
</evidence>
<protein>
    <submittedName>
        <fullName evidence="9">AEC family transporter</fullName>
    </submittedName>
</protein>
<dbReference type="Pfam" id="PF03547">
    <property type="entry name" value="Mem_trans"/>
    <property type="match status" value="1"/>
</dbReference>
<keyword evidence="6 8" id="KW-1133">Transmembrane helix</keyword>
<comment type="caution">
    <text evidence="9">The sequence shown here is derived from an EMBL/GenBank/DDBJ whole genome shotgun (WGS) entry which is preliminary data.</text>
</comment>
<feature type="transmembrane region" description="Helical" evidence="8">
    <location>
        <begin position="292"/>
        <end position="312"/>
    </location>
</feature>
<proteinExistence type="inferred from homology"/>
<evidence type="ECO:0000256" key="7">
    <source>
        <dbReference type="ARBA" id="ARBA00023136"/>
    </source>
</evidence>
<dbReference type="PANTHER" id="PTHR36838:SF1">
    <property type="entry name" value="SLR1864 PROTEIN"/>
    <property type="match status" value="1"/>
</dbReference>
<evidence type="ECO:0000256" key="5">
    <source>
        <dbReference type="ARBA" id="ARBA00022692"/>
    </source>
</evidence>
<dbReference type="RefSeq" id="WP_147586013.1">
    <property type="nucleotide sequence ID" value="NZ_JAODBU010000002.1"/>
</dbReference>
<feature type="transmembrane region" description="Helical" evidence="8">
    <location>
        <begin position="168"/>
        <end position="186"/>
    </location>
</feature>
<feature type="transmembrane region" description="Helical" evidence="8">
    <location>
        <begin position="231"/>
        <end position="250"/>
    </location>
</feature>
<dbReference type="InterPro" id="IPR038770">
    <property type="entry name" value="Na+/solute_symporter_sf"/>
</dbReference>
<organism evidence="9 10">
    <name type="scientific">Eubacterium album</name>
    <dbReference type="NCBI Taxonomy" id="2978477"/>
    <lineage>
        <taxon>Bacteria</taxon>
        <taxon>Bacillati</taxon>
        <taxon>Bacillota</taxon>
        <taxon>Clostridia</taxon>
        <taxon>Eubacteriales</taxon>
        <taxon>Eubacteriaceae</taxon>
        <taxon>Eubacterium</taxon>
    </lineage>
</organism>
<dbReference type="PANTHER" id="PTHR36838">
    <property type="entry name" value="AUXIN EFFLUX CARRIER FAMILY PROTEIN"/>
    <property type="match status" value="1"/>
</dbReference>
<feature type="transmembrane region" description="Helical" evidence="8">
    <location>
        <begin position="101"/>
        <end position="119"/>
    </location>
</feature>
<evidence type="ECO:0000313" key="10">
    <source>
        <dbReference type="Proteomes" id="UP001431199"/>
    </source>
</evidence>
<evidence type="ECO:0000256" key="8">
    <source>
        <dbReference type="SAM" id="Phobius"/>
    </source>
</evidence>
<evidence type="ECO:0000313" key="9">
    <source>
        <dbReference type="EMBL" id="MCT7397949.1"/>
    </source>
</evidence>
<sequence length="313" mass="34928">MINISVLFNQLIMLFLIICTGYLAYKLQYFDELTNKKLNKLVVNITLPMTTIDSVLSMAQRPKGSTVLFVFIASIVLYAVLPIISFIIIKLIKMPFNTQGIYTFMLTFSNVGFMGFPVIQAAFGSEQGTTAVFYAAILNIIFTCCTFTYGVVLIGYGTAKKMAFTLKNILSPGIICSLLSIVIYALDISFPIPITNAISILGNLTSPLAMMLIGSTLASMKIGEIFKDKRVYLFTFVKLIIIPLICYPLFQLFIKDTLVRNVFFIESLMPVANTALIFATEYDLDKKLTSRTIFLTTLLSLFTIPAFLYLFAV</sequence>
<comment type="subcellular location">
    <subcellularLocation>
        <location evidence="1">Cell membrane</location>
        <topology evidence="1">Multi-pass membrane protein</topology>
    </subcellularLocation>
</comment>
<keyword evidence="3" id="KW-0813">Transport</keyword>
<keyword evidence="10" id="KW-1185">Reference proteome</keyword>
<keyword evidence="5 8" id="KW-0812">Transmembrane</keyword>
<feature type="transmembrane region" description="Helical" evidence="8">
    <location>
        <begin position="198"/>
        <end position="219"/>
    </location>
</feature>
<dbReference type="InterPro" id="IPR004776">
    <property type="entry name" value="Mem_transp_PIN-like"/>
</dbReference>
<feature type="transmembrane region" description="Helical" evidence="8">
    <location>
        <begin position="6"/>
        <end position="25"/>
    </location>
</feature>
<accession>A0ABT2LXD2</accession>
<dbReference type="EMBL" id="JAODBU010000002">
    <property type="protein sequence ID" value="MCT7397949.1"/>
    <property type="molecule type" value="Genomic_DNA"/>
</dbReference>
<evidence type="ECO:0000256" key="3">
    <source>
        <dbReference type="ARBA" id="ARBA00022448"/>
    </source>
</evidence>
<evidence type="ECO:0000256" key="6">
    <source>
        <dbReference type="ARBA" id="ARBA00022989"/>
    </source>
</evidence>
<reference evidence="9" key="1">
    <citation type="submission" date="2022-09" db="EMBL/GenBank/DDBJ databases">
        <title>Eubacterium sp. LFL-14 isolated from human feces.</title>
        <authorList>
            <person name="Liu F."/>
        </authorList>
    </citation>
    <scope>NUCLEOTIDE SEQUENCE</scope>
    <source>
        <strain evidence="9">LFL-14</strain>
    </source>
</reference>
<feature type="transmembrane region" description="Helical" evidence="8">
    <location>
        <begin position="131"/>
        <end position="156"/>
    </location>
</feature>
<feature type="transmembrane region" description="Helical" evidence="8">
    <location>
        <begin position="66"/>
        <end position="89"/>
    </location>
</feature>
<comment type="similarity">
    <text evidence="2">Belongs to the auxin efflux carrier (TC 2.A.69) family.</text>
</comment>
<evidence type="ECO:0000256" key="4">
    <source>
        <dbReference type="ARBA" id="ARBA00022475"/>
    </source>
</evidence>
<keyword evidence="7 8" id="KW-0472">Membrane</keyword>